<dbReference type="RefSeq" id="WP_284241557.1">
    <property type="nucleotide sequence ID" value="NZ_BSSQ01000019.1"/>
</dbReference>
<keyword evidence="2" id="KW-1185">Reference proteome</keyword>
<dbReference type="Pfam" id="PF13028">
    <property type="entry name" value="DUF3889"/>
    <property type="match status" value="1"/>
</dbReference>
<protein>
    <recommendedName>
        <fullName evidence="3">DUF3889 domain-containing protein</fullName>
    </recommendedName>
</protein>
<gene>
    <name evidence="1" type="ORF">MU1_51270</name>
</gene>
<evidence type="ECO:0000313" key="2">
    <source>
        <dbReference type="Proteomes" id="UP001157114"/>
    </source>
</evidence>
<dbReference type="Gene3D" id="3.10.450.390">
    <property type="entry name" value="Protein of unknown function DUF3889"/>
    <property type="match status" value="1"/>
</dbReference>
<reference evidence="1 2" key="1">
    <citation type="submission" date="2023-03" db="EMBL/GenBank/DDBJ databases">
        <title>Draft genome sequence of the bacteria which degrade cell wall of Tricholomamatutake.</title>
        <authorList>
            <person name="Konishi Y."/>
            <person name="Fukuta Y."/>
            <person name="Shirasaka N."/>
        </authorList>
    </citation>
    <scope>NUCLEOTIDE SEQUENCE [LARGE SCALE GENOMIC DNA]</scope>
    <source>
        <strain evidence="2">mu1</strain>
    </source>
</reference>
<dbReference type="InterPro" id="IPR024987">
    <property type="entry name" value="DUF3889"/>
</dbReference>
<comment type="caution">
    <text evidence="1">The sequence shown here is derived from an EMBL/GenBank/DDBJ whole genome shotgun (WGS) entry which is preliminary data.</text>
</comment>
<evidence type="ECO:0008006" key="3">
    <source>
        <dbReference type="Google" id="ProtNLM"/>
    </source>
</evidence>
<organism evidence="1 2">
    <name type="scientific">Paenibacillus glycanilyticus</name>
    <dbReference type="NCBI Taxonomy" id="126569"/>
    <lineage>
        <taxon>Bacteria</taxon>
        <taxon>Bacillati</taxon>
        <taxon>Bacillota</taxon>
        <taxon>Bacilli</taxon>
        <taxon>Bacillales</taxon>
        <taxon>Paenibacillaceae</taxon>
        <taxon>Paenibacillus</taxon>
    </lineage>
</organism>
<proteinExistence type="predicted"/>
<sequence length="108" mass="12158">MAIKPSKGFIYLLIVAVFVFGVPSEAHAEPSYAKYGRAAMQETANRYPDANIIDYKYEGHFETSGARNEERFRLWLRGSGGEFGVRVHVYVAADTGQVRNVELEEIAR</sequence>
<name>A0ABQ6GN59_9BACL</name>
<evidence type="ECO:0000313" key="1">
    <source>
        <dbReference type="EMBL" id="GLX70781.1"/>
    </source>
</evidence>
<dbReference type="Proteomes" id="UP001157114">
    <property type="component" value="Unassembled WGS sequence"/>
</dbReference>
<dbReference type="EMBL" id="BSSQ01000019">
    <property type="protein sequence ID" value="GLX70781.1"/>
    <property type="molecule type" value="Genomic_DNA"/>
</dbReference>
<accession>A0ABQ6GN59</accession>